<evidence type="ECO:0000256" key="2">
    <source>
        <dbReference type="ARBA" id="ARBA00008208"/>
    </source>
</evidence>
<comment type="subcellular location">
    <subcellularLocation>
        <location evidence="1">Membrane</location>
        <topology evidence="1">Multi-pass membrane protein</topology>
    </subcellularLocation>
</comment>
<comment type="similarity">
    <text evidence="2">Belongs to the YtcA family.</text>
</comment>
<evidence type="ECO:0000313" key="12">
    <source>
        <dbReference type="Proteomes" id="UP000675920"/>
    </source>
</evidence>
<dbReference type="AlphaFoldDB" id="A0A8B6X4T1"/>
<dbReference type="GO" id="GO:0016020">
    <property type="term" value="C:membrane"/>
    <property type="evidence" value="ECO:0007669"/>
    <property type="project" value="UniProtKB-SubCell"/>
</dbReference>
<accession>A0A8B6X4T1</accession>
<evidence type="ECO:0000256" key="10">
    <source>
        <dbReference type="ARBA" id="ARBA00023288"/>
    </source>
</evidence>
<proteinExistence type="inferred from homology"/>
<dbReference type="OrthoDB" id="5958921at2"/>
<keyword evidence="6" id="KW-0732">Signal</keyword>
<dbReference type="InterPro" id="IPR031381">
    <property type="entry name" value="YtcA"/>
</dbReference>
<evidence type="ECO:0000256" key="7">
    <source>
        <dbReference type="ARBA" id="ARBA00022989"/>
    </source>
</evidence>
<evidence type="ECO:0000256" key="4">
    <source>
        <dbReference type="ARBA" id="ARBA00022475"/>
    </source>
</evidence>
<feature type="transmembrane region" description="Helical" evidence="11">
    <location>
        <begin position="64"/>
        <end position="87"/>
    </location>
</feature>
<evidence type="ECO:0000256" key="11">
    <source>
        <dbReference type="SAM" id="Phobius"/>
    </source>
</evidence>
<reference evidence="13" key="1">
    <citation type="submission" date="2025-08" db="UniProtKB">
        <authorList>
            <consortium name="RefSeq"/>
        </authorList>
    </citation>
    <scope>IDENTIFICATION</scope>
</reference>
<evidence type="ECO:0000256" key="3">
    <source>
        <dbReference type="ARBA" id="ARBA00021237"/>
    </source>
</evidence>
<dbReference type="Proteomes" id="UP000675920">
    <property type="component" value="Unplaced"/>
</dbReference>
<sequence length="89" mass="9485">MRASRHARHLPVRLAPLLLGGCSGAPSRSLLGAYFPSWMLCAFGGVLLALLLRQLLVLAGIEALLPAPLLVHLASATAFAFALWLLWLA</sequence>
<evidence type="ECO:0000256" key="8">
    <source>
        <dbReference type="ARBA" id="ARBA00023136"/>
    </source>
</evidence>
<keyword evidence="4" id="KW-1003">Cell membrane</keyword>
<keyword evidence="9" id="KW-0564">Palmitate</keyword>
<dbReference type="Pfam" id="PF17090">
    <property type="entry name" value="Ytca"/>
    <property type="match status" value="1"/>
</dbReference>
<evidence type="ECO:0000313" key="13">
    <source>
        <dbReference type="RefSeq" id="WP_028311484.1"/>
    </source>
</evidence>
<evidence type="ECO:0000256" key="1">
    <source>
        <dbReference type="ARBA" id="ARBA00004141"/>
    </source>
</evidence>
<evidence type="ECO:0000256" key="5">
    <source>
        <dbReference type="ARBA" id="ARBA00022692"/>
    </source>
</evidence>
<keyword evidence="12" id="KW-1185">Reference proteome</keyword>
<keyword evidence="10 13" id="KW-0449">Lipoprotein</keyword>
<keyword evidence="5 11" id="KW-0812">Transmembrane</keyword>
<keyword evidence="7 11" id="KW-1133">Transmembrane helix</keyword>
<name>A0A8B6X4T1_9BURK</name>
<keyword evidence="8 11" id="KW-0472">Membrane</keyword>
<feature type="transmembrane region" description="Helical" evidence="11">
    <location>
        <begin position="34"/>
        <end position="52"/>
    </location>
</feature>
<evidence type="ECO:0000256" key="9">
    <source>
        <dbReference type="ARBA" id="ARBA00023139"/>
    </source>
</evidence>
<protein>
    <recommendedName>
        <fullName evidence="3">Uncharacterized protein YtcA</fullName>
    </recommendedName>
</protein>
<organism evidence="12 13">
    <name type="scientific">Derxia gummosa DSM 723</name>
    <dbReference type="NCBI Taxonomy" id="1121388"/>
    <lineage>
        <taxon>Bacteria</taxon>
        <taxon>Pseudomonadati</taxon>
        <taxon>Pseudomonadota</taxon>
        <taxon>Betaproteobacteria</taxon>
        <taxon>Burkholderiales</taxon>
        <taxon>Alcaligenaceae</taxon>
        <taxon>Derxia</taxon>
    </lineage>
</organism>
<dbReference type="RefSeq" id="WP_028311484.1">
    <property type="nucleotide sequence ID" value="NZ_AXWS01000013.1"/>
</dbReference>
<evidence type="ECO:0000256" key="6">
    <source>
        <dbReference type="ARBA" id="ARBA00022729"/>
    </source>
</evidence>